<evidence type="ECO:0000313" key="5">
    <source>
        <dbReference type="EMBL" id="EAW31855.1"/>
    </source>
</evidence>
<dbReference type="eggNOG" id="COG4172">
    <property type="taxonomic scope" value="Bacteria"/>
</dbReference>
<dbReference type="InterPro" id="IPR003439">
    <property type="entry name" value="ABC_transporter-like_ATP-bd"/>
</dbReference>
<keyword evidence="3" id="KW-0067">ATP-binding</keyword>
<evidence type="ECO:0000256" key="1">
    <source>
        <dbReference type="ARBA" id="ARBA00022448"/>
    </source>
</evidence>
<dbReference type="PROSITE" id="PS00211">
    <property type="entry name" value="ABC_TRANSPORTER_1"/>
    <property type="match status" value="2"/>
</dbReference>
<dbReference type="InterPro" id="IPR017871">
    <property type="entry name" value="ABC_transporter-like_CS"/>
</dbReference>
<sequence>MPVLSVKNLTVNFYTRDGIVNAVKDVSYDVDAGEVLAIVGESGSGKSVSSHALLDLIARPPGKIESGHAYFNDIDLLNCSKQQMRSIRGNKIAMIFQDPMTSLNPYMTIGSQLIEVLTTHSVVDKKTATLKAAHVLEEVGISDGLKRLKQYPHEFSGGMRQRVMIAMALLTEPELLIADEPTTALDVTIQAQIFELLHALRKRYNIAIIFITHDLAVVAQLADRVLVMKDGAIVEQGTTAEIFANTQHDYTKNLLAAIPNSQKPEQYRYQVPAHNNNSILEITKLTTRFPGLSSGLFQKKQYLNAVDNVDLSLKKGEILGLVGESGCGKSTLSKTIIQLIDSHEGSVKFEGEEITSLDSKHLKRLRKDLQIIFQDPYASLNPRMSVYDILLEPLKLHQAAPKDQLDQRIKELMREVGLSPSDIRKYPHEFSGGQRQRIAIARALAVAPKVIVADEPVSALDVTIQAQILDLFLQLVKRRGLSMIFVSHDLSVIRYLCDRTAVMSEGKIIEVDQTETVFNHPKNVYTQKLIAAIPTEIPHQSPA</sequence>
<dbReference type="Pfam" id="PF08352">
    <property type="entry name" value="oligo_HPY"/>
    <property type="match status" value="2"/>
</dbReference>
<dbReference type="SMART" id="SM00382">
    <property type="entry name" value="AAA"/>
    <property type="match status" value="2"/>
</dbReference>
<dbReference type="Gene3D" id="3.40.50.300">
    <property type="entry name" value="P-loop containing nucleotide triphosphate hydrolases"/>
    <property type="match status" value="2"/>
</dbReference>
<dbReference type="InterPro" id="IPR050319">
    <property type="entry name" value="ABC_transp_ATP-bind"/>
</dbReference>
<dbReference type="NCBIfam" id="NF007739">
    <property type="entry name" value="PRK10419.1"/>
    <property type="match status" value="2"/>
</dbReference>
<dbReference type="Pfam" id="PF00005">
    <property type="entry name" value="ABC_tran"/>
    <property type="match status" value="2"/>
</dbReference>
<accession>A0YBC5</accession>
<feature type="domain" description="ABC transporter" evidence="4">
    <location>
        <begin position="6"/>
        <end position="255"/>
    </location>
</feature>
<dbReference type="STRING" id="247633.GP2143_05375"/>
<dbReference type="EMBL" id="AAVT01000002">
    <property type="protein sequence ID" value="EAW31855.1"/>
    <property type="molecule type" value="Genomic_DNA"/>
</dbReference>
<dbReference type="GO" id="GO:0015833">
    <property type="term" value="P:peptide transport"/>
    <property type="evidence" value="ECO:0007669"/>
    <property type="project" value="InterPro"/>
</dbReference>
<evidence type="ECO:0000313" key="6">
    <source>
        <dbReference type="Proteomes" id="UP000004931"/>
    </source>
</evidence>
<comment type="caution">
    <text evidence="5">The sequence shown here is derived from an EMBL/GenBank/DDBJ whole genome shotgun (WGS) entry which is preliminary data.</text>
</comment>
<proteinExistence type="predicted"/>
<dbReference type="CDD" id="cd03257">
    <property type="entry name" value="ABC_NikE_OppD_transporters"/>
    <property type="match status" value="2"/>
</dbReference>
<keyword evidence="6" id="KW-1185">Reference proteome</keyword>
<dbReference type="OrthoDB" id="9784450at2"/>
<dbReference type="Proteomes" id="UP000004931">
    <property type="component" value="Unassembled WGS sequence"/>
</dbReference>
<evidence type="ECO:0000259" key="4">
    <source>
        <dbReference type="PROSITE" id="PS50893"/>
    </source>
</evidence>
<dbReference type="AlphaFoldDB" id="A0YBC5"/>
<evidence type="ECO:0000256" key="3">
    <source>
        <dbReference type="ARBA" id="ARBA00022840"/>
    </source>
</evidence>
<dbReference type="PANTHER" id="PTHR43776">
    <property type="entry name" value="TRANSPORT ATP-BINDING PROTEIN"/>
    <property type="match status" value="1"/>
</dbReference>
<dbReference type="InterPro" id="IPR027417">
    <property type="entry name" value="P-loop_NTPase"/>
</dbReference>
<dbReference type="GO" id="GO:0005524">
    <property type="term" value="F:ATP binding"/>
    <property type="evidence" value="ECO:0007669"/>
    <property type="project" value="UniProtKB-KW"/>
</dbReference>
<feature type="domain" description="ABC transporter" evidence="4">
    <location>
        <begin position="287"/>
        <end position="530"/>
    </location>
</feature>
<dbReference type="NCBIfam" id="NF008453">
    <property type="entry name" value="PRK11308.1"/>
    <property type="match status" value="2"/>
</dbReference>
<dbReference type="GO" id="GO:0055085">
    <property type="term" value="P:transmembrane transport"/>
    <property type="evidence" value="ECO:0007669"/>
    <property type="project" value="UniProtKB-ARBA"/>
</dbReference>
<dbReference type="SUPFAM" id="SSF52540">
    <property type="entry name" value="P-loop containing nucleoside triphosphate hydrolases"/>
    <property type="match status" value="2"/>
</dbReference>
<dbReference type="GO" id="GO:0016887">
    <property type="term" value="F:ATP hydrolysis activity"/>
    <property type="evidence" value="ECO:0007669"/>
    <property type="project" value="InterPro"/>
</dbReference>
<dbReference type="InterPro" id="IPR003593">
    <property type="entry name" value="AAA+_ATPase"/>
</dbReference>
<dbReference type="PROSITE" id="PS50893">
    <property type="entry name" value="ABC_TRANSPORTER_2"/>
    <property type="match status" value="2"/>
</dbReference>
<reference evidence="5 6" key="1">
    <citation type="journal article" date="2010" name="J. Bacteriol.">
        <title>Genome sequence of the oligotrophic marine Gammaproteobacterium HTCC2143, isolated from the Oregon Coast.</title>
        <authorList>
            <person name="Oh H.M."/>
            <person name="Kang I."/>
            <person name="Ferriera S."/>
            <person name="Giovannoni S.J."/>
            <person name="Cho J.C."/>
        </authorList>
    </citation>
    <scope>NUCLEOTIDE SEQUENCE [LARGE SCALE GENOMIC DNA]</scope>
    <source>
        <strain evidence="5 6">HTCC2143</strain>
    </source>
</reference>
<dbReference type="InterPro" id="IPR013563">
    <property type="entry name" value="Oligopep_ABC_C"/>
</dbReference>
<keyword evidence="2" id="KW-0547">Nucleotide-binding</keyword>
<keyword evidence="1" id="KW-0813">Transport</keyword>
<evidence type="ECO:0000256" key="2">
    <source>
        <dbReference type="ARBA" id="ARBA00022741"/>
    </source>
</evidence>
<dbReference type="PANTHER" id="PTHR43776:SF8">
    <property type="entry name" value="ABC TRANSPORTER, ATP-BINDING PROTEIN"/>
    <property type="match status" value="1"/>
</dbReference>
<dbReference type="FunFam" id="3.40.50.300:FF:000016">
    <property type="entry name" value="Oligopeptide ABC transporter ATP-binding component"/>
    <property type="match status" value="1"/>
</dbReference>
<name>A0YBC5_9GAMM</name>
<protein>
    <submittedName>
        <fullName evidence="5">ABC-type dipeptide transport system, ATPase component</fullName>
    </submittedName>
</protein>
<organism evidence="5 6">
    <name type="scientific">marine gamma proteobacterium HTCC2143</name>
    <dbReference type="NCBI Taxonomy" id="247633"/>
    <lineage>
        <taxon>Bacteria</taxon>
        <taxon>Pseudomonadati</taxon>
        <taxon>Pseudomonadota</taxon>
        <taxon>Gammaproteobacteria</taxon>
        <taxon>Cellvibrionales</taxon>
        <taxon>Spongiibacteraceae</taxon>
        <taxon>BD1-7 clade</taxon>
    </lineage>
</organism>
<gene>
    <name evidence="5" type="ORF">GP2143_05375</name>
</gene>